<dbReference type="RefSeq" id="WP_237852483.1">
    <property type="nucleotide sequence ID" value="NZ_JAKLWS010000003.1"/>
</dbReference>
<dbReference type="Pfam" id="PF00127">
    <property type="entry name" value="Copper-bind"/>
    <property type="match status" value="1"/>
</dbReference>
<organism evidence="7 8">
    <name type="scientific">Rhodohalobacter sulfatireducens</name>
    <dbReference type="NCBI Taxonomy" id="2911366"/>
    <lineage>
        <taxon>Bacteria</taxon>
        <taxon>Pseudomonadati</taxon>
        <taxon>Balneolota</taxon>
        <taxon>Balneolia</taxon>
        <taxon>Balneolales</taxon>
        <taxon>Balneolaceae</taxon>
        <taxon>Rhodohalobacter</taxon>
    </lineage>
</organism>
<keyword evidence="8" id="KW-1185">Reference proteome</keyword>
<feature type="signal peptide" evidence="5">
    <location>
        <begin position="1"/>
        <end position="21"/>
    </location>
</feature>
<keyword evidence="3" id="KW-0249">Electron transport</keyword>
<sequence length="190" mass="20255">MNKLLFNSIFVALLFAFTACGGGGDTAEETASQDAESAEAVDDGIRTIDIIGTDDMKFVVESEGEGLVTGGTAGEYILLEAIEVAPGEEIRINLTTVSNLPPTAMSHNWTLVEMGTDTDAFARASITARDNEYIAPDFEDQVIVHTAMLGDGETDSITFTAPEEPGDYDYICTFPGHYAGGMVGILRVQE</sequence>
<dbReference type="PROSITE" id="PS00196">
    <property type="entry name" value="COPPER_BLUE"/>
    <property type="match status" value="1"/>
</dbReference>
<evidence type="ECO:0000256" key="2">
    <source>
        <dbReference type="ARBA" id="ARBA00022723"/>
    </source>
</evidence>
<evidence type="ECO:0000256" key="5">
    <source>
        <dbReference type="SAM" id="SignalP"/>
    </source>
</evidence>
<dbReference type="Gene3D" id="2.60.40.420">
    <property type="entry name" value="Cupredoxins - blue copper proteins"/>
    <property type="match status" value="1"/>
</dbReference>
<keyword evidence="1" id="KW-0813">Transport</keyword>
<dbReference type="InterPro" id="IPR050845">
    <property type="entry name" value="Cu-binding_ET"/>
</dbReference>
<reference evidence="7" key="2">
    <citation type="submission" date="2024-05" db="EMBL/GenBank/DDBJ databases">
        <title>Rhodohalobacter halophilus gen. nov., sp. nov., a moderately halophilic member of the family Balneolaceae.</title>
        <authorList>
            <person name="Xia J."/>
        </authorList>
    </citation>
    <scope>NUCLEOTIDE SEQUENCE</scope>
    <source>
        <strain evidence="7">WB101</strain>
    </source>
</reference>
<evidence type="ECO:0000256" key="4">
    <source>
        <dbReference type="ARBA" id="ARBA00023008"/>
    </source>
</evidence>
<evidence type="ECO:0000259" key="6">
    <source>
        <dbReference type="Pfam" id="PF00127"/>
    </source>
</evidence>
<dbReference type="InterPro" id="IPR000923">
    <property type="entry name" value="BlueCu_1"/>
</dbReference>
<proteinExistence type="predicted"/>
<dbReference type="PANTHER" id="PTHR38439:SF2">
    <property type="entry name" value="OUTER MEMBRANE PROTEIN H.8"/>
    <property type="match status" value="1"/>
</dbReference>
<comment type="caution">
    <text evidence="7">The sequence shown here is derived from an EMBL/GenBank/DDBJ whole genome shotgun (WGS) entry which is preliminary data.</text>
</comment>
<feature type="domain" description="Blue (type 1) copper" evidence="6">
    <location>
        <begin position="81"/>
        <end position="189"/>
    </location>
</feature>
<gene>
    <name evidence="7" type="ORF">L6773_03615</name>
</gene>
<evidence type="ECO:0000313" key="7">
    <source>
        <dbReference type="EMBL" id="MCG2587640.1"/>
    </source>
</evidence>
<protein>
    <submittedName>
        <fullName evidence="7">Plastocyanin/azurin family copper-binding protein</fullName>
    </submittedName>
</protein>
<evidence type="ECO:0000313" key="8">
    <source>
        <dbReference type="Proteomes" id="UP001165366"/>
    </source>
</evidence>
<dbReference type="PANTHER" id="PTHR38439">
    <property type="entry name" value="AURACYANIN-B"/>
    <property type="match status" value="1"/>
</dbReference>
<accession>A0ABS9K9W2</accession>
<evidence type="ECO:0000256" key="3">
    <source>
        <dbReference type="ARBA" id="ARBA00022982"/>
    </source>
</evidence>
<keyword evidence="2" id="KW-0479">Metal-binding</keyword>
<dbReference type="PROSITE" id="PS51257">
    <property type="entry name" value="PROKAR_LIPOPROTEIN"/>
    <property type="match status" value="1"/>
</dbReference>
<feature type="chain" id="PRO_5045877238" evidence="5">
    <location>
        <begin position="22"/>
        <end position="190"/>
    </location>
</feature>
<reference evidence="7" key="1">
    <citation type="submission" date="2022-01" db="EMBL/GenBank/DDBJ databases">
        <authorList>
            <person name="Wang Y."/>
        </authorList>
    </citation>
    <scope>NUCLEOTIDE SEQUENCE</scope>
    <source>
        <strain evidence="7">WB101</strain>
    </source>
</reference>
<dbReference type="InterPro" id="IPR028871">
    <property type="entry name" value="BlueCu_1_BS"/>
</dbReference>
<dbReference type="InterPro" id="IPR008972">
    <property type="entry name" value="Cupredoxin"/>
</dbReference>
<dbReference type="Proteomes" id="UP001165366">
    <property type="component" value="Unassembled WGS sequence"/>
</dbReference>
<keyword evidence="5" id="KW-0732">Signal</keyword>
<keyword evidence="4" id="KW-0186">Copper</keyword>
<dbReference type="EMBL" id="JAKLWS010000003">
    <property type="protein sequence ID" value="MCG2587640.1"/>
    <property type="molecule type" value="Genomic_DNA"/>
</dbReference>
<dbReference type="InterPro" id="IPR033138">
    <property type="entry name" value="Cu_oxidase_CS"/>
</dbReference>
<name>A0ABS9K9W2_9BACT</name>
<dbReference type="SUPFAM" id="SSF49503">
    <property type="entry name" value="Cupredoxins"/>
    <property type="match status" value="1"/>
</dbReference>
<dbReference type="PROSITE" id="PS00079">
    <property type="entry name" value="MULTICOPPER_OXIDASE1"/>
    <property type="match status" value="1"/>
</dbReference>
<evidence type="ECO:0000256" key="1">
    <source>
        <dbReference type="ARBA" id="ARBA00022448"/>
    </source>
</evidence>